<comment type="caution">
    <text evidence="1">The sequence shown here is derived from an EMBL/GenBank/DDBJ whole genome shotgun (WGS) entry which is preliminary data.</text>
</comment>
<protein>
    <submittedName>
        <fullName evidence="1">Uncharacterized protein</fullName>
    </submittedName>
</protein>
<dbReference type="EMBL" id="JAVDTF010000001">
    <property type="protein sequence ID" value="MDR6783302.1"/>
    <property type="molecule type" value="Genomic_DNA"/>
</dbReference>
<organism evidence="1 2">
    <name type="scientific">Pedobacter africanus</name>
    <dbReference type="NCBI Taxonomy" id="151894"/>
    <lineage>
        <taxon>Bacteria</taxon>
        <taxon>Pseudomonadati</taxon>
        <taxon>Bacteroidota</taxon>
        <taxon>Sphingobacteriia</taxon>
        <taxon>Sphingobacteriales</taxon>
        <taxon>Sphingobacteriaceae</taxon>
        <taxon>Pedobacter</taxon>
    </lineage>
</organism>
<sequence length="48" mass="5235">MLFAVMYSWGALSSSPGIGPITGNNARLYLTVTVKIWQRGRMCGFLGL</sequence>
<proteinExistence type="predicted"/>
<dbReference type="Proteomes" id="UP001246858">
    <property type="component" value="Unassembled WGS sequence"/>
</dbReference>
<reference evidence="1" key="1">
    <citation type="submission" date="2023-07" db="EMBL/GenBank/DDBJ databases">
        <title>Sorghum-associated microbial communities from plants grown in Nebraska, USA.</title>
        <authorList>
            <person name="Schachtman D."/>
        </authorList>
    </citation>
    <scope>NUCLEOTIDE SEQUENCE</scope>
    <source>
        <strain evidence="1">2697</strain>
    </source>
</reference>
<evidence type="ECO:0000313" key="1">
    <source>
        <dbReference type="EMBL" id="MDR6783302.1"/>
    </source>
</evidence>
<evidence type="ECO:0000313" key="2">
    <source>
        <dbReference type="Proteomes" id="UP001246858"/>
    </source>
</evidence>
<keyword evidence="2" id="KW-1185">Reference proteome</keyword>
<gene>
    <name evidence="1" type="ORF">J2X78_001854</name>
</gene>
<name>A0ACC6KVV2_9SPHI</name>
<accession>A0ACC6KVV2</accession>